<accession>A0A7W7RK43</accession>
<keyword evidence="1" id="KW-0521">NADP</keyword>
<dbReference type="SMART" id="SM00829">
    <property type="entry name" value="PKS_ER"/>
    <property type="match status" value="1"/>
</dbReference>
<dbReference type="SUPFAM" id="SSF50129">
    <property type="entry name" value="GroES-like"/>
    <property type="match status" value="1"/>
</dbReference>
<dbReference type="InterPro" id="IPR013154">
    <property type="entry name" value="ADH-like_N"/>
</dbReference>
<keyword evidence="2 5" id="KW-0560">Oxidoreductase</keyword>
<dbReference type="RefSeq" id="WP_184581024.1">
    <property type="nucleotide sequence ID" value="NZ_JACHJT010000001.1"/>
</dbReference>
<dbReference type="GO" id="GO:0070402">
    <property type="term" value="F:NADPH binding"/>
    <property type="evidence" value="ECO:0007669"/>
    <property type="project" value="TreeGrafter"/>
</dbReference>
<evidence type="ECO:0000256" key="3">
    <source>
        <dbReference type="SAM" id="MobiDB-lite"/>
    </source>
</evidence>
<dbReference type="EC" id="1.6.5.5" evidence="5"/>
<gene>
    <name evidence="5" type="ORF">F4561_004231</name>
</gene>
<dbReference type="Pfam" id="PF00107">
    <property type="entry name" value="ADH_zinc_N"/>
    <property type="match status" value="1"/>
</dbReference>
<evidence type="ECO:0000313" key="6">
    <source>
        <dbReference type="Proteomes" id="UP000523007"/>
    </source>
</evidence>
<dbReference type="InterPro" id="IPR020843">
    <property type="entry name" value="ER"/>
</dbReference>
<dbReference type="PANTHER" id="PTHR48106">
    <property type="entry name" value="QUINONE OXIDOREDUCTASE PIG3-RELATED"/>
    <property type="match status" value="1"/>
</dbReference>
<dbReference type="InterPro" id="IPR013149">
    <property type="entry name" value="ADH-like_C"/>
</dbReference>
<reference evidence="5 6" key="1">
    <citation type="submission" date="2020-08" db="EMBL/GenBank/DDBJ databases">
        <title>Sequencing the genomes of 1000 actinobacteria strains.</title>
        <authorList>
            <person name="Klenk H.-P."/>
        </authorList>
    </citation>
    <scope>NUCLEOTIDE SEQUENCE [LARGE SCALE GENOMIC DNA]</scope>
    <source>
        <strain evidence="5 6">DSM 102030</strain>
    </source>
</reference>
<keyword evidence="6" id="KW-1185">Reference proteome</keyword>
<feature type="region of interest" description="Disordered" evidence="3">
    <location>
        <begin position="1"/>
        <end position="26"/>
    </location>
</feature>
<dbReference type="AlphaFoldDB" id="A0A7W7RK43"/>
<dbReference type="PANTHER" id="PTHR48106:SF13">
    <property type="entry name" value="QUINONE OXIDOREDUCTASE-RELATED"/>
    <property type="match status" value="1"/>
</dbReference>
<dbReference type="Gene3D" id="3.90.180.10">
    <property type="entry name" value="Medium-chain alcohol dehydrogenases, catalytic domain"/>
    <property type="match status" value="1"/>
</dbReference>
<organism evidence="5 6">
    <name type="scientific">Lipingzhangella halophila</name>
    <dbReference type="NCBI Taxonomy" id="1783352"/>
    <lineage>
        <taxon>Bacteria</taxon>
        <taxon>Bacillati</taxon>
        <taxon>Actinomycetota</taxon>
        <taxon>Actinomycetes</taxon>
        <taxon>Streptosporangiales</taxon>
        <taxon>Nocardiopsidaceae</taxon>
        <taxon>Lipingzhangella</taxon>
    </lineage>
</organism>
<evidence type="ECO:0000256" key="1">
    <source>
        <dbReference type="ARBA" id="ARBA00022857"/>
    </source>
</evidence>
<dbReference type="GO" id="GO:0005829">
    <property type="term" value="C:cytosol"/>
    <property type="evidence" value="ECO:0007669"/>
    <property type="project" value="TreeGrafter"/>
</dbReference>
<dbReference type="CDD" id="cd08244">
    <property type="entry name" value="MDR_enoyl_red"/>
    <property type="match status" value="1"/>
</dbReference>
<dbReference type="SUPFAM" id="SSF51735">
    <property type="entry name" value="NAD(P)-binding Rossmann-fold domains"/>
    <property type="match status" value="1"/>
</dbReference>
<evidence type="ECO:0000256" key="2">
    <source>
        <dbReference type="ARBA" id="ARBA00023002"/>
    </source>
</evidence>
<evidence type="ECO:0000259" key="4">
    <source>
        <dbReference type="SMART" id="SM00829"/>
    </source>
</evidence>
<dbReference type="GO" id="GO:0003960">
    <property type="term" value="F:quinone reductase (NADPH) activity"/>
    <property type="evidence" value="ECO:0007669"/>
    <property type="project" value="UniProtKB-EC"/>
</dbReference>
<dbReference type="Proteomes" id="UP000523007">
    <property type="component" value="Unassembled WGS sequence"/>
</dbReference>
<comment type="caution">
    <text evidence="5">The sequence shown here is derived from an EMBL/GenBank/DDBJ whole genome shotgun (WGS) entry which is preliminary data.</text>
</comment>
<dbReference type="EMBL" id="JACHJT010000001">
    <property type="protein sequence ID" value="MBB4933411.1"/>
    <property type="molecule type" value="Genomic_DNA"/>
</dbReference>
<dbReference type="InterPro" id="IPR011032">
    <property type="entry name" value="GroES-like_sf"/>
</dbReference>
<evidence type="ECO:0000313" key="5">
    <source>
        <dbReference type="EMBL" id="MBB4933411.1"/>
    </source>
</evidence>
<feature type="domain" description="Enoyl reductase (ER)" evidence="4">
    <location>
        <begin position="10"/>
        <end position="333"/>
    </location>
</feature>
<proteinExistence type="predicted"/>
<dbReference type="Gene3D" id="3.40.50.720">
    <property type="entry name" value="NAD(P)-binding Rossmann-like Domain"/>
    <property type="match status" value="1"/>
</dbReference>
<dbReference type="GO" id="GO:0035925">
    <property type="term" value="F:mRNA 3'-UTR AU-rich region binding"/>
    <property type="evidence" value="ECO:0007669"/>
    <property type="project" value="TreeGrafter"/>
</dbReference>
<protein>
    <submittedName>
        <fullName evidence="5">NADPH2:quinone reductase</fullName>
        <ecNumber evidence="5">1.6.5.5</ecNumber>
    </submittedName>
</protein>
<sequence length="335" mass="34521">MRAVQVRKFGDPEVLEPTEVPDPAAGPGEVVVEAVAADVLYLDTLLRSGWGTDYFPIEPPYVPGSGISGRVAAVGDGVDADLVGTRVLTETGEIDPETGRTAGPTGGYAERAAVPVTSLIPLPDGAGPQEALVTLHDGPLALMVSDAAPVEADSWVLVAAAAGGGGSLLVQLARAAGARVIGAARGQRKLEFVREQGAEFAVDYSEPDWQERVRRITGGHGPAVVYDGAGGELGRQAFEAVADGGRMVSYGSGSGSFADVDPAEAERRGVRVTGLLDLPAETGDSRRRLVARALELVAAGRITPVIGQTFELDRASEAHAALEGRTTVGKTLLAI</sequence>
<dbReference type="Pfam" id="PF08240">
    <property type="entry name" value="ADH_N"/>
    <property type="match status" value="1"/>
</dbReference>
<dbReference type="InterPro" id="IPR036291">
    <property type="entry name" value="NAD(P)-bd_dom_sf"/>
</dbReference>
<name>A0A7W7RK43_9ACTN</name>